<evidence type="ECO:0008006" key="3">
    <source>
        <dbReference type="Google" id="ProtNLM"/>
    </source>
</evidence>
<sequence length="150" mass="17040">MAASIRNLVLIEELLEDEEEEDSETTDLPLPLLASLVTMTRAGGVKNETDFFENVLNLPPNLFRYHCRLSKYTFQLLVNELSLGLSQNYGHGGFTDIPIDMQAMVFLWYISNQTSMRHIAWDFGLAKSTVHEIVHAVASELVKISHKFIQ</sequence>
<accession>A0AAN8G154</accession>
<dbReference type="EMBL" id="JAZGQO010000018">
    <property type="protein sequence ID" value="KAK6168052.1"/>
    <property type="molecule type" value="Genomic_DNA"/>
</dbReference>
<dbReference type="Proteomes" id="UP001347796">
    <property type="component" value="Unassembled WGS sequence"/>
</dbReference>
<gene>
    <name evidence="1" type="ORF">SNE40_021954</name>
</gene>
<reference evidence="1 2" key="1">
    <citation type="submission" date="2024-01" db="EMBL/GenBank/DDBJ databases">
        <title>The genome of the rayed Mediterranean limpet Patella caerulea (Linnaeus, 1758).</title>
        <authorList>
            <person name="Anh-Thu Weber A."/>
            <person name="Halstead-Nussloch G."/>
        </authorList>
    </citation>
    <scope>NUCLEOTIDE SEQUENCE [LARGE SCALE GENOMIC DNA]</scope>
    <source>
        <strain evidence="1">AATW-2023a</strain>
        <tissue evidence="1">Whole specimen</tissue>
    </source>
</reference>
<keyword evidence="2" id="KW-1185">Reference proteome</keyword>
<protein>
    <recommendedName>
        <fullName evidence="3">Transposase Helix-turn-helix domain-containing protein</fullName>
    </recommendedName>
</protein>
<organism evidence="1 2">
    <name type="scientific">Patella caerulea</name>
    <name type="common">Rayed Mediterranean limpet</name>
    <dbReference type="NCBI Taxonomy" id="87958"/>
    <lineage>
        <taxon>Eukaryota</taxon>
        <taxon>Metazoa</taxon>
        <taxon>Spiralia</taxon>
        <taxon>Lophotrochozoa</taxon>
        <taxon>Mollusca</taxon>
        <taxon>Gastropoda</taxon>
        <taxon>Patellogastropoda</taxon>
        <taxon>Patelloidea</taxon>
        <taxon>Patellidae</taxon>
        <taxon>Patella</taxon>
    </lineage>
</organism>
<dbReference type="AlphaFoldDB" id="A0AAN8G154"/>
<evidence type="ECO:0000313" key="2">
    <source>
        <dbReference type="Proteomes" id="UP001347796"/>
    </source>
</evidence>
<comment type="caution">
    <text evidence="1">The sequence shown here is derived from an EMBL/GenBank/DDBJ whole genome shotgun (WGS) entry which is preliminary data.</text>
</comment>
<proteinExistence type="predicted"/>
<name>A0AAN8G154_PATCE</name>
<evidence type="ECO:0000313" key="1">
    <source>
        <dbReference type="EMBL" id="KAK6168052.1"/>
    </source>
</evidence>